<proteinExistence type="predicted"/>
<organism evidence="3 4">
    <name type="scientific">Salix suchowensis</name>
    <dbReference type="NCBI Taxonomy" id="1278906"/>
    <lineage>
        <taxon>Eukaryota</taxon>
        <taxon>Viridiplantae</taxon>
        <taxon>Streptophyta</taxon>
        <taxon>Embryophyta</taxon>
        <taxon>Tracheophyta</taxon>
        <taxon>Spermatophyta</taxon>
        <taxon>Magnoliopsida</taxon>
        <taxon>eudicotyledons</taxon>
        <taxon>Gunneridae</taxon>
        <taxon>Pentapetalae</taxon>
        <taxon>rosids</taxon>
        <taxon>fabids</taxon>
        <taxon>Malpighiales</taxon>
        <taxon>Salicaceae</taxon>
        <taxon>Saliceae</taxon>
        <taxon>Salix</taxon>
    </lineage>
</organism>
<dbReference type="Pfam" id="PF01535">
    <property type="entry name" value="PPR"/>
    <property type="match status" value="2"/>
</dbReference>
<dbReference type="InterPro" id="IPR046960">
    <property type="entry name" value="PPR_At4g14850-like_plant"/>
</dbReference>
<evidence type="ECO:0000256" key="2">
    <source>
        <dbReference type="PROSITE-ProRule" id="PRU00708"/>
    </source>
</evidence>
<evidence type="ECO:0008006" key="5">
    <source>
        <dbReference type="Google" id="ProtNLM"/>
    </source>
</evidence>
<sequence length="202" mass="22609">MDLIRQLCKNNAGAREIYHTLLKRCANLNKLNDGKIIHALLLNSRFSDDLVMQNTLLNMYAKCGDLVNARKLFDEMSIRDVVTWTALITGYSQHDGPQAALLLLPEMLRIGLKPNQFTLASLLKAASGVGSTDVLQGRQLHGLCLKCGYDSNVYVSCAILDMYARCDHLEEAQLIFDVMVSKNEHGVIRTREMDSCPYDKMG</sequence>
<feature type="repeat" description="PPR" evidence="2">
    <location>
        <begin position="49"/>
        <end position="79"/>
    </location>
</feature>
<accession>A0ABQ9B9Y1</accession>
<feature type="repeat" description="PPR" evidence="2">
    <location>
        <begin position="80"/>
        <end position="114"/>
    </location>
</feature>
<dbReference type="PANTHER" id="PTHR24015">
    <property type="entry name" value="OS07G0578800 PROTEIN-RELATED"/>
    <property type="match status" value="1"/>
</dbReference>
<reference evidence="3" key="2">
    <citation type="journal article" date="2023" name="Int. J. Mol. Sci.">
        <title>De Novo Assembly and Annotation of 11 Diverse Shrub Willow (Salix) Genomes Reveals Novel Gene Organization in Sex-Linked Regions.</title>
        <authorList>
            <person name="Hyden B."/>
            <person name="Feng K."/>
            <person name="Yates T.B."/>
            <person name="Jawdy S."/>
            <person name="Cereghino C."/>
            <person name="Smart L.B."/>
            <person name="Muchero W."/>
        </authorList>
    </citation>
    <scope>NUCLEOTIDE SEQUENCE</scope>
    <source>
        <tissue evidence="3">Shoot tip</tissue>
    </source>
</reference>
<keyword evidence="4" id="KW-1185">Reference proteome</keyword>
<reference evidence="3" key="1">
    <citation type="submission" date="2022-10" db="EMBL/GenBank/DDBJ databases">
        <authorList>
            <person name="Hyden B.L."/>
            <person name="Feng K."/>
            <person name="Yates T."/>
            <person name="Jawdy S."/>
            <person name="Smart L.B."/>
            <person name="Muchero W."/>
        </authorList>
    </citation>
    <scope>NUCLEOTIDE SEQUENCE</scope>
    <source>
        <tissue evidence="3">Shoot tip</tissue>
    </source>
</reference>
<keyword evidence="1" id="KW-0677">Repeat</keyword>
<dbReference type="Gene3D" id="1.25.40.10">
    <property type="entry name" value="Tetratricopeptide repeat domain"/>
    <property type="match status" value="2"/>
</dbReference>
<dbReference type="Proteomes" id="UP001141253">
    <property type="component" value="Chromosome 6"/>
</dbReference>
<dbReference type="NCBIfam" id="TIGR00756">
    <property type="entry name" value="PPR"/>
    <property type="match status" value="1"/>
</dbReference>
<dbReference type="InterPro" id="IPR002885">
    <property type="entry name" value="PPR_rpt"/>
</dbReference>
<dbReference type="EMBL" id="JAPFFI010000009">
    <property type="protein sequence ID" value="KAJ6380492.1"/>
    <property type="molecule type" value="Genomic_DNA"/>
</dbReference>
<dbReference type="Pfam" id="PF13041">
    <property type="entry name" value="PPR_2"/>
    <property type="match status" value="1"/>
</dbReference>
<comment type="caution">
    <text evidence="3">The sequence shown here is derived from an EMBL/GenBank/DDBJ whole genome shotgun (WGS) entry which is preliminary data.</text>
</comment>
<dbReference type="PROSITE" id="PS51375">
    <property type="entry name" value="PPR"/>
    <property type="match status" value="2"/>
</dbReference>
<evidence type="ECO:0000313" key="4">
    <source>
        <dbReference type="Proteomes" id="UP001141253"/>
    </source>
</evidence>
<protein>
    <recommendedName>
        <fullName evidence="5">Pentatricopeptide repeat-containing protein</fullName>
    </recommendedName>
</protein>
<evidence type="ECO:0000256" key="1">
    <source>
        <dbReference type="ARBA" id="ARBA00022737"/>
    </source>
</evidence>
<gene>
    <name evidence="3" type="ORF">OIU77_029394</name>
</gene>
<name>A0ABQ9B9Y1_9ROSI</name>
<dbReference type="InterPro" id="IPR011990">
    <property type="entry name" value="TPR-like_helical_dom_sf"/>
</dbReference>
<evidence type="ECO:0000313" key="3">
    <source>
        <dbReference type="EMBL" id="KAJ6380492.1"/>
    </source>
</evidence>